<dbReference type="AlphaFoldDB" id="A0A1L8CFX2"/>
<dbReference type="EMBL" id="BDDX01000001">
    <property type="protein sequence ID" value="GAT90097.1"/>
    <property type="molecule type" value="Genomic_DNA"/>
</dbReference>
<name>A0A1L8CFX2_9LACO</name>
<sequence length="138" mass="15967">MSEFVIKQVMRKCGELHISAKQLAAETGISESTVSTMFNGKNDIYDVTESKFVEWLGSRGGFEMDEITVKRLNDLLDHIEQINDNPWIKGKRRFAKWLGVSYPTLDKMLKDGLPVHFITDVDAYFFNKQEVNKYLLEQ</sequence>
<gene>
    <name evidence="2" type="ORF">FF306_00190</name>
</gene>
<dbReference type="Proteomes" id="UP000186588">
    <property type="component" value="Unassembled WGS sequence"/>
</dbReference>
<dbReference type="SUPFAM" id="SSF47413">
    <property type="entry name" value="lambda repressor-like DNA-binding domains"/>
    <property type="match status" value="1"/>
</dbReference>
<dbReference type="Pfam" id="PF01381">
    <property type="entry name" value="HTH_3"/>
    <property type="match status" value="1"/>
</dbReference>
<organism evidence="2 3">
    <name type="scientific">Apilactobacillus kunkeei</name>
    <dbReference type="NCBI Taxonomy" id="148814"/>
    <lineage>
        <taxon>Bacteria</taxon>
        <taxon>Bacillati</taxon>
        <taxon>Bacillota</taxon>
        <taxon>Bacilli</taxon>
        <taxon>Lactobacillales</taxon>
        <taxon>Lactobacillaceae</taxon>
        <taxon>Apilactobacillus</taxon>
    </lineage>
</organism>
<evidence type="ECO:0000259" key="1">
    <source>
        <dbReference type="Pfam" id="PF01381"/>
    </source>
</evidence>
<evidence type="ECO:0000313" key="2">
    <source>
        <dbReference type="EMBL" id="GAT90097.1"/>
    </source>
</evidence>
<reference evidence="2 3" key="1">
    <citation type="journal article" date="2016" name="Syst. Appl. Microbiol.">
        <title>Genomic characterization of a fructophilic bee symbiont Lactobacillus kunkeei reveals its niche-specific adaptation.</title>
        <authorList>
            <person name="Maeno S."/>
            <person name="Tanizawa Y."/>
            <person name="Kanesaki Y."/>
            <person name="Kubota E."/>
            <person name="Kumar H."/>
            <person name="Dicks L."/>
            <person name="Salminen S."/>
            <person name="Nakagawa J."/>
            <person name="Arita M."/>
            <person name="Endo A."/>
        </authorList>
    </citation>
    <scope>NUCLEOTIDE SEQUENCE [LARGE SCALE GENOMIC DNA]</scope>
    <source>
        <strain evidence="2 3">FF30-6</strain>
    </source>
</reference>
<dbReference type="GO" id="GO:0003677">
    <property type="term" value="F:DNA binding"/>
    <property type="evidence" value="ECO:0007669"/>
    <property type="project" value="InterPro"/>
</dbReference>
<accession>A0A1L8CFX2</accession>
<evidence type="ECO:0000313" key="3">
    <source>
        <dbReference type="Proteomes" id="UP000186588"/>
    </source>
</evidence>
<dbReference type="RefSeq" id="WP_094750444.1">
    <property type="nucleotide sequence ID" value="NZ_BDDX01000001.1"/>
</dbReference>
<dbReference type="Gene3D" id="1.10.260.40">
    <property type="entry name" value="lambda repressor-like DNA-binding domains"/>
    <property type="match status" value="1"/>
</dbReference>
<feature type="domain" description="HTH cro/C1-type" evidence="1">
    <location>
        <begin position="11"/>
        <end position="43"/>
    </location>
</feature>
<protein>
    <recommendedName>
        <fullName evidence="1">HTH cro/C1-type domain-containing protein</fullName>
    </recommendedName>
</protein>
<dbReference type="InterPro" id="IPR010982">
    <property type="entry name" value="Lambda_DNA-bd_dom_sf"/>
</dbReference>
<proteinExistence type="predicted"/>
<dbReference type="InterPro" id="IPR001387">
    <property type="entry name" value="Cro/C1-type_HTH"/>
</dbReference>
<comment type="caution">
    <text evidence="2">The sequence shown here is derived from an EMBL/GenBank/DDBJ whole genome shotgun (WGS) entry which is preliminary data.</text>
</comment>
<dbReference type="CDD" id="cd00093">
    <property type="entry name" value="HTH_XRE"/>
    <property type="match status" value="1"/>
</dbReference>